<dbReference type="Pfam" id="PF13568">
    <property type="entry name" value="OMP_b-brl_2"/>
    <property type="match status" value="1"/>
</dbReference>
<feature type="domain" description="Outer membrane protein beta-barrel" evidence="3">
    <location>
        <begin position="23"/>
        <end position="216"/>
    </location>
</feature>
<dbReference type="InterPro" id="IPR025665">
    <property type="entry name" value="Beta-barrel_OMP_2"/>
</dbReference>
<organism evidence="4 5">
    <name type="scientific">Hymenobacter duratus</name>
    <dbReference type="NCBI Taxonomy" id="2771356"/>
    <lineage>
        <taxon>Bacteria</taxon>
        <taxon>Pseudomonadati</taxon>
        <taxon>Bacteroidota</taxon>
        <taxon>Cytophagia</taxon>
        <taxon>Cytophagales</taxon>
        <taxon>Hymenobacteraceae</taxon>
        <taxon>Hymenobacter</taxon>
    </lineage>
</organism>
<dbReference type="Proteomes" id="UP000642468">
    <property type="component" value="Unassembled WGS sequence"/>
</dbReference>
<evidence type="ECO:0000256" key="1">
    <source>
        <dbReference type="SAM" id="MobiDB-lite"/>
    </source>
</evidence>
<evidence type="ECO:0000313" key="5">
    <source>
        <dbReference type="Proteomes" id="UP000642468"/>
    </source>
</evidence>
<evidence type="ECO:0000313" key="4">
    <source>
        <dbReference type="EMBL" id="MBD2716588.1"/>
    </source>
</evidence>
<feature type="compositionally biased region" description="Polar residues" evidence="1">
    <location>
        <begin position="151"/>
        <end position="165"/>
    </location>
</feature>
<dbReference type="RefSeq" id="WP_190785544.1">
    <property type="nucleotide sequence ID" value="NZ_JACWZZ010000004.1"/>
</dbReference>
<proteinExistence type="predicted"/>
<comment type="caution">
    <text evidence="4">The sequence shown here is derived from an EMBL/GenBank/DDBJ whole genome shotgun (WGS) entry which is preliminary data.</text>
</comment>
<dbReference type="EMBL" id="JACWZZ010000004">
    <property type="protein sequence ID" value="MBD2716588.1"/>
    <property type="molecule type" value="Genomic_DNA"/>
</dbReference>
<sequence length="249" mass="26472">MKLPFTSSLLMAGLVLTTSVVHAQTTFHIGPKLGYNRSFGGFEYPGNDYLNVTNSSRSGVEAGIVAQVGLSGHWAVQPAVLYSQKGFGFVEKAYDAPYNYSYEGEYSFLFNYLAVPINLVYSQRSGGQGLQVFAGPYVGFLLGGSYTSTQSGRYGSGASRGQSSKGDVEAGDTYNNRPDAPYVSQGLDAGLQGGLGYGFASGLQVQASYSQGLRNLGASYAPGLTSQEPPTYRNHAFQLSLAYLFGPKS</sequence>
<name>A0ABR8JIA5_9BACT</name>
<keyword evidence="5" id="KW-1185">Reference proteome</keyword>
<evidence type="ECO:0000256" key="2">
    <source>
        <dbReference type="SAM" id="SignalP"/>
    </source>
</evidence>
<accession>A0ABR8JIA5</accession>
<feature type="region of interest" description="Disordered" evidence="1">
    <location>
        <begin position="151"/>
        <end position="179"/>
    </location>
</feature>
<feature type="signal peptide" evidence="2">
    <location>
        <begin position="1"/>
        <end position="23"/>
    </location>
</feature>
<keyword evidence="2" id="KW-0732">Signal</keyword>
<feature type="chain" id="PRO_5045755503" evidence="2">
    <location>
        <begin position="24"/>
        <end position="249"/>
    </location>
</feature>
<gene>
    <name evidence="4" type="ORF">IC231_16195</name>
</gene>
<evidence type="ECO:0000259" key="3">
    <source>
        <dbReference type="Pfam" id="PF13568"/>
    </source>
</evidence>
<protein>
    <submittedName>
        <fullName evidence="4">PorT family protein</fullName>
    </submittedName>
</protein>
<reference evidence="4 5" key="1">
    <citation type="submission" date="2020-09" db="EMBL/GenBank/DDBJ databases">
        <authorList>
            <person name="Kim M.K."/>
        </authorList>
    </citation>
    <scope>NUCLEOTIDE SEQUENCE [LARGE SCALE GENOMIC DNA]</scope>
    <source>
        <strain evidence="4 5">BT646</strain>
    </source>
</reference>